<dbReference type="SUPFAM" id="SSF52799">
    <property type="entry name" value="(Phosphotyrosine protein) phosphatases II"/>
    <property type="match status" value="1"/>
</dbReference>
<name>A0A8H6S2A9_MYCCL</name>
<dbReference type="InterPro" id="IPR026893">
    <property type="entry name" value="Tyr/Ser_Pase_IphP-type"/>
</dbReference>
<dbReference type="PROSITE" id="PS00383">
    <property type="entry name" value="TYR_PHOSPHATASE_1"/>
    <property type="match status" value="1"/>
</dbReference>
<dbReference type="InterPro" id="IPR000387">
    <property type="entry name" value="Tyr_Pase_dom"/>
</dbReference>
<dbReference type="PANTHER" id="PTHR31126">
    <property type="entry name" value="TYROSINE-PROTEIN PHOSPHATASE"/>
    <property type="match status" value="1"/>
</dbReference>
<dbReference type="PROSITE" id="PS50056">
    <property type="entry name" value="TYR_PHOSPHATASE_2"/>
    <property type="match status" value="1"/>
</dbReference>
<dbReference type="Proteomes" id="UP000613580">
    <property type="component" value="Unassembled WGS sequence"/>
</dbReference>
<evidence type="ECO:0000313" key="3">
    <source>
        <dbReference type="Proteomes" id="UP000613580"/>
    </source>
</evidence>
<dbReference type="Pfam" id="PF13350">
    <property type="entry name" value="Y_phosphatase3"/>
    <property type="match status" value="2"/>
</dbReference>
<dbReference type="InterPro" id="IPR029021">
    <property type="entry name" value="Prot-tyrosine_phosphatase-like"/>
</dbReference>
<dbReference type="AlphaFoldDB" id="A0A8H6S2A9"/>
<evidence type="ECO:0000313" key="2">
    <source>
        <dbReference type="EMBL" id="KAF7290925.1"/>
    </source>
</evidence>
<dbReference type="InterPro" id="IPR016130">
    <property type="entry name" value="Tyr_Pase_AS"/>
</dbReference>
<organism evidence="2 3">
    <name type="scientific">Mycena chlorophos</name>
    <name type="common">Agaric fungus</name>
    <name type="synonym">Agaricus chlorophos</name>
    <dbReference type="NCBI Taxonomy" id="658473"/>
    <lineage>
        <taxon>Eukaryota</taxon>
        <taxon>Fungi</taxon>
        <taxon>Dikarya</taxon>
        <taxon>Basidiomycota</taxon>
        <taxon>Agaricomycotina</taxon>
        <taxon>Agaricomycetes</taxon>
        <taxon>Agaricomycetidae</taxon>
        <taxon>Agaricales</taxon>
        <taxon>Marasmiineae</taxon>
        <taxon>Mycenaceae</taxon>
        <taxon>Mycena</taxon>
    </lineage>
</organism>
<keyword evidence="3" id="KW-1185">Reference proteome</keyword>
<feature type="domain" description="Tyrosine specific protein phosphatases" evidence="1">
    <location>
        <begin position="148"/>
        <end position="219"/>
    </location>
</feature>
<protein>
    <submittedName>
        <fullName evidence="2">TYR-PHOSPHATASE-2 domain-containing protein</fullName>
    </submittedName>
</protein>
<accession>A0A8H6S2A9</accession>
<dbReference type="OrthoDB" id="449382at2759"/>
<dbReference type="EMBL" id="JACAZE010000025">
    <property type="protein sequence ID" value="KAF7290925.1"/>
    <property type="molecule type" value="Genomic_DNA"/>
</dbReference>
<evidence type="ECO:0000259" key="1">
    <source>
        <dbReference type="PROSITE" id="PS50056"/>
    </source>
</evidence>
<dbReference type="Gene3D" id="3.90.190.10">
    <property type="entry name" value="Protein tyrosine phosphatase superfamily"/>
    <property type="match status" value="1"/>
</dbReference>
<proteinExistence type="predicted"/>
<comment type="caution">
    <text evidence="2">The sequence shown here is derived from an EMBL/GenBank/DDBJ whole genome shotgun (WGS) entry which is preliminary data.</text>
</comment>
<dbReference type="GO" id="GO:0004721">
    <property type="term" value="F:phosphoprotein phosphatase activity"/>
    <property type="evidence" value="ECO:0007669"/>
    <property type="project" value="InterPro"/>
</dbReference>
<reference evidence="2" key="1">
    <citation type="submission" date="2020-05" db="EMBL/GenBank/DDBJ databases">
        <title>Mycena genomes resolve the evolution of fungal bioluminescence.</title>
        <authorList>
            <person name="Tsai I.J."/>
        </authorList>
    </citation>
    <scope>NUCLEOTIDE SEQUENCE</scope>
    <source>
        <strain evidence="2">110903Hualien_Pintung</strain>
    </source>
</reference>
<gene>
    <name evidence="2" type="ORF">HMN09_01271000</name>
</gene>
<sequence length="307" mass="34423">MNSDLDALDPTLVQDQLSRLPFVPISGVINVRDLGFLPSHLYPNLTTKPRLLYRSAELAGITEEGTSCVRYTLQSHYTYNFTGKEQLRALGISQVFDLRSDPEIQKYNTPLPVIDGVEVHHVPVFKTEDYSPETMARRYALYASGKTEAFMELYSQILDHGGPPFGAILRHVRDRPTEGCLFHCTAGKDRTGVIAAILLKLAGVDNEAIARDYELTRIGREPARAMIIERLSKEPLFASNSEAALNMFTCRHETMIAFLEMLDSKYGGVEEYVKRVVGLTDEDIVIIRRNLLVPATDAVEDSETTLR</sequence>
<dbReference type="PANTHER" id="PTHR31126:SF1">
    <property type="entry name" value="TYROSINE SPECIFIC PROTEIN PHOSPHATASES DOMAIN-CONTAINING PROTEIN"/>
    <property type="match status" value="1"/>
</dbReference>